<dbReference type="PATRIC" id="fig|1191523.3.peg.2147"/>
<feature type="domain" description="Peptidase M16 C-terminal" evidence="5">
    <location>
        <begin position="173"/>
        <end position="345"/>
    </location>
</feature>
<dbReference type="PANTHER" id="PTHR11851">
    <property type="entry name" value="METALLOPROTEASE"/>
    <property type="match status" value="1"/>
</dbReference>
<dbReference type="InterPro" id="IPR001431">
    <property type="entry name" value="Pept_M16_Zn_BS"/>
</dbReference>
<comment type="similarity">
    <text evidence="2 3">Belongs to the peptidase M16 family.</text>
</comment>
<dbReference type="eggNOG" id="COG0612">
    <property type="taxonomic scope" value="Bacteria"/>
</dbReference>
<evidence type="ECO:0000313" key="7">
    <source>
        <dbReference type="Proteomes" id="UP000009011"/>
    </source>
</evidence>
<gene>
    <name evidence="6" type="ordered locus">MROS_2031</name>
</gene>
<keyword evidence="7" id="KW-1185">Reference proteome</keyword>
<evidence type="ECO:0000259" key="5">
    <source>
        <dbReference type="Pfam" id="PF05193"/>
    </source>
</evidence>
<evidence type="ECO:0000256" key="1">
    <source>
        <dbReference type="ARBA" id="ARBA00001947"/>
    </source>
</evidence>
<organism evidence="6 7">
    <name type="scientific">Melioribacter roseus (strain DSM 23840 / JCM 17771 / VKM B-2668 / P3M-2)</name>
    <dbReference type="NCBI Taxonomy" id="1191523"/>
    <lineage>
        <taxon>Bacteria</taxon>
        <taxon>Pseudomonadati</taxon>
        <taxon>Ignavibacteriota</taxon>
        <taxon>Ignavibacteria</taxon>
        <taxon>Ignavibacteriales</taxon>
        <taxon>Melioribacteraceae</taxon>
        <taxon>Melioribacter</taxon>
    </lineage>
</organism>
<dbReference type="AlphaFoldDB" id="I7A200"/>
<dbReference type="KEGG" id="mro:MROS_2031"/>
<dbReference type="Pfam" id="PF05193">
    <property type="entry name" value="Peptidase_M16_C"/>
    <property type="match status" value="1"/>
</dbReference>
<evidence type="ECO:0000313" key="6">
    <source>
        <dbReference type="EMBL" id="AFN75263.1"/>
    </source>
</evidence>
<accession>I7A200</accession>
<dbReference type="InterPro" id="IPR007863">
    <property type="entry name" value="Peptidase_M16_C"/>
</dbReference>
<dbReference type="PANTHER" id="PTHR11851:SF49">
    <property type="entry name" value="MITOCHONDRIAL-PROCESSING PEPTIDASE SUBUNIT ALPHA"/>
    <property type="match status" value="1"/>
</dbReference>
<dbReference type="EMBL" id="CP003557">
    <property type="protein sequence ID" value="AFN75263.1"/>
    <property type="molecule type" value="Genomic_DNA"/>
</dbReference>
<protein>
    <submittedName>
        <fullName evidence="6">Peptidase M16 domain-containing protein</fullName>
    </submittedName>
</protein>
<dbReference type="Proteomes" id="UP000009011">
    <property type="component" value="Chromosome"/>
</dbReference>
<proteinExistence type="inferred from homology"/>
<dbReference type="InterPro" id="IPR011765">
    <property type="entry name" value="Pept_M16_N"/>
</dbReference>
<evidence type="ECO:0000256" key="2">
    <source>
        <dbReference type="ARBA" id="ARBA00007261"/>
    </source>
</evidence>
<dbReference type="Pfam" id="PF00675">
    <property type="entry name" value="Peptidase_M16"/>
    <property type="match status" value="1"/>
</dbReference>
<comment type="cofactor">
    <cofactor evidence="1">
        <name>Zn(2+)</name>
        <dbReference type="ChEBI" id="CHEBI:29105"/>
    </cofactor>
</comment>
<dbReference type="InterPro" id="IPR050361">
    <property type="entry name" value="MPP/UQCRC_Complex"/>
</dbReference>
<dbReference type="GO" id="GO:0046872">
    <property type="term" value="F:metal ion binding"/>
    <property type="evidence" value="ECO:0007669"/>
    <property type="project" value="InterPro"/>
</dbReference>
<dbReference type="HOGENOM" id="CLU_009902_3_0_10"/>
<feature type="domain" description="Peptidase M16 N-terminal" evidence="4">
    <location>
        <begin position="21"/>
        <end position="167"/>
    </location>
</feature>
<reference evidence="6 7" key="1">
    <citation type="journal article" date="2013" name="PLoS ONE">
        <title>Genomic analysis of Melioribacter roseus, facultatively anaerobic organotrophic bacterium representing a novel deep lineage within Bacteriodetes/Chlorobi group.</title>
        <authorList>
            <person name="Kadnikov V.V."/>
            <person name="Mardanov A.V."/>
            <person name="Podosokorskaya O.A."/>
            <person name="Gavrilov S.N."/>
            <person name="Kublanov I.V."/>
            <person name="Beletsky A.V."/>
            <person name="Bonch-Osmolovskaya E.A."/>
            <person name="Ravin N.V."/>
        </authorList>
    </citation>
    <scope>NUCLEOTIDE SEQUENCE [LARGE SCALE GENOMIC DNA]</scope>
    <source>
        <strain evidence="7">JCM 17771 / P3M-2</strain>
    </source>
</reference>
<evidence type="ECO:0000259" key="4">
    <source>
        <dbReference type="Pfam" id="PF00675"/>
    </source>
</evidence>
<dbReference type="GO" id="GO:0004222">
    <property type="term" value="F:metalloendopeptidase activity"/>
    <property type="evidence" value="ECO:0007669"/>
    <property type="project" value="InterPro"/>
</dbReference>
<dbReference type="PROSITE" id="PS00143">
    <property type="entry name" value="INSULINASE"/>
    <property type="match status" value="1"/>
</dbReference>
<dbReference type="FunFam" id="3.30.830.10:FF:000008">
    <property type="entry name" value="Mitochondrial-processing peptidase subunit beta"/>
    <property type="match status" value="1"/>
</dbReference>
<dbReference type="GO" id="GO:0006508">
    <property type="term" value="P:proteolysis"/>
    <property type="evidence" value="ECO:0007669"/>
    <property type="project" value="InterPro"/>
</dbReference>
<sequence>MATHNYLKNIKISRLDNGITVVSEKIDHVDSFSLGFWFNVGSRDENETNNGISHFLEHMFFKGTRKRNARKIAEDIESLGGYLNAFTSKEHTCYYGRGLKGNLEPTFEVLSDMLQNSVFSSKEIRKEARVVIDELYDIEDSPEELIFDRFESAIFNGTTLGLPIIGTEKNIKNFTRKNLTEYVRKNYTFNRMYIVASGNLSHSALIKLAEKYINNSFGSYSLPERNLELNPAGDLFIEKDSQQVHYIAGTTTYGFNSKKRHAARLLSYVLGDGSSSRLFQRLREENGIAYQINTFLNSFYDVSTFGIYLSTNEKSIHKAQKLIYEEINKIKNRKISSKELERAKKYMIGNLMMSLENTTNRMTRMGQSIIYFGQIKSPAETVREINKINEDDIKETANEIFGNNKLIRVILSSKNLLMQRVA</sequence>
<dbReference type="RefSeq" id="WP_014856695.1">
    <property type="nucleotide sequence ID" value="NC_018178.1"/>
</dbReference>
<dbReference type="SUPFAM" id="SSF63411">
    <property type="entry name" value="LuxS/MPP-like metallohydrolase"/>
    <property type="match status" value="2"/>
</dbReference>
<dbReference type="InterPro" id="IPR011249">
    <property type="entry name" value="Metalloenz_LuxS/M16"/>
</dbReference>
<dbReference type="STRING" id="1191523.MROS_2031"/>
<name>I7A200_MELRP</name>
<dbReference type="Gene3D" id="3.30.830.10">
    <property type="entry name" value="Metalloenzyme, LuxS/M16 peptidase-like"/>
    <property type="match status" value="2"/>
</dbReference>
<evidence type="ECO:0000256" key="3">
    <source>
        <dbReference type="RuleBase" id="RU004447"/>
    </source>
</evidence>